<accession>W6N256</accession>
<evidence type="ECO:0000313" key="3">
    <source>
        <dbReference type="Proteomes" id="UP000019482"/>
    </source>
</evidence>
<dbReference type="AlphaFoldDB" id="W6N256"/>
<keyword evidence="3" id="KW-1185">Reference proteome</keyword>
<feature type="transmembrane region" description="Helical" evidence="1">
    <location>
        <begin position="30"/>
        <end position="53"/>
    </location>
</feature>
<evidence type="ECO:0000313" key="2">
    <source>
        <dbReference type="EMBL" id="CDL90418.1"/>
    </source>
</evidence>
<sequence length="55" mass="6419">MRYVVSFLILCICYYTISYGWFLKKKYNNTLGAFGSCMLAVLTAIISITFLFIRF</sequence>
<comment type="caution">
    <text evidence="2">The sequence shown here is derived from an EMBL/GenBank/DDBJ whole genome shotgun (WGS) entry which is preliminary data.</text>
</comment>
<evidence type="ECO:0000256" key="1">
    <source>
        <dbReference type="SAM" id="Phobius"/>
    </source>
</evidence>
<keyword evidence="1" id="KW-0812">Transmembrane</keyword>
<proteinExistence type="predicted"/>
<gene>
    <name evidence="2" type="ORF">CTDIVETGP_0488</name>
</gene>
<feature type="transmembrane region" description="Helical" evidence="1">
    <location>
        <begin position="6"/>
        <end position="23"/>
    </location>
</feature>
<keyword evidence="1" id="KW-1133">Transmembrane helix</keyword>
<keyword evidence="1" id="KW-0472">Membrane</keyword>
<dbReference type="EMBL" id="CBXI010000006">
    <property type="protein sequence ID" value="CDL90418.1"/>
    <property type="molecule type" value="Genomic_DNA"/>
</dbReference>
<protein>
    <submittedName>
        <fullName evidence="2">Uncharacterized protein</fullName>
    </submittedName>
</protein>
<dbReference type="Proteomes" id="UP000019482">
    <property type="component" value="Unassembled WGS sequence"/>
</dbReference>
<reference evidence="2 3" key="1">
    <citation type="journal article" date="2015" name="Genome Announc.">
        <title>Draft Genome Sequence of Clostridium tyrobutyricum Strain DIVETGP, Isolated from Cow's Milk for Grana Padano Production.</title>
        <authorList>
            <person name="Soggiu A."/>
            <person name="Piras C."/>
            <person name="Gaiarsa S."/>
            <person name="Sassera D."/>
            <person name="Roncada P."/>
            <person name="Bendixen E."/>
            <person name="Brasca M."/>
            <person name="Bonizzi L."/>
        </authorList>
    </citation>
    <scope>NUCLEOTIDE SEQUENCE [LARGE SCALE GENOMIC DNA]</scope>
    <source>
        <strain evidence="2 3">DIVETGP</strain>
    </source>
</reference>
<organism evidence="2 3">
    <name type="scientific">Clostridium tyrobutyricum DIVETGP</name>
    <dbReference type="NCBI Taxonomy" id="1408889"/>
    <lineage>
        <taxon>Bacteria</taxon>
        <taxon>Bacillati</taxon>
        <taxon>Bacillota</taxon>
        <taxon>Clostridia</taxon>
        <taxon>Eubacteriales</taxon>
        <taxon>Clostridiaceae</taxon>
        <taxon>Clostridium</taxon>
    </lineage>
</organism>
<name>W6N256_CLOTY</name>